<reference evidence="2" key="2">
    <citation type="journal article" date="2015" name="Fish Shellfish Immunol.">
        <title>Early steps in the European eel (Anguilla anguilla)-Vibrio vulnificus interaction in the gills: Role of the RtxA13 toxin.</title>
        <authorList>
            <person name="Callol A."/>
            <person name="Pajuelo D."/>
            <person name="Ebbesson L."/>
            <person name="Teles M."/>
            <person name="MacKenzie S."/>
            <person name="Amaro C."/>
        </authorList>
    </citation>
    <scope>NUCLEOTIDE SEQUENCE</scope>
</reference>
<organism evidence="2">
    <name type="scientific">Anguilla anguilla</name>
    <name type="common">European freshwater eel</name>
    <name type="synonym">Muraena anguilla</name>
    <dbReference type="NCBI Taxonomy" id="7936"/>
    <lineage>
        <taxon>Eukaryota</taxon>
        <taxon>Metazoa</taxon>
        <taxon>Chordata</taxon>
        <taxon>Craniata</taxon>
        <taxon>Vertebrata</taxon>
        <taxon>Euteleostomi</taxon>
        <taxon>Actinopterygii</taxon>
        <taxon>Neopterygii</taxon>
        <taxon>Teleostei</taxon>
        <taxon>Anguilliformes</taxon>
        <taxon>Anguillidae</taxon>
        <taxon>Anguilla</taxon>
    </lineage>
</organism>
<dbReference type="EMBL" id="GBXM01023640">
    <property type="protein sequence ID" value="JAH84937.1"/>
    <property type="molecule type" value="Transcribed_RNA"/>
</dbReference>
<accession>A0A0E9W3L6</accession>
<reference evidence="2" key="1">
    <citation type="submission" date="2014-11" db="EMBL/GenBank/DDBJ databases">
        <authorList>
            <person name="Amaro Gonzalez C."/>
        </authorList>
    </citation>
    <scope>NUCLEOTIDE SEQUENCE</scope>
</reference>
<keyword evidence="1" id="KW-0812">Transmembrane</keyword>
<protein>
    <submittedName>
        <fullName evidence="2">Uncharacterized protein</fullName>
    </submittedName>
</protein>
<proteinExistence type="predicted"/>
<sequence length="75" mass="8957">MCRCRISPFIKRFCYTFWFHHADITVSFLYNPIISGHHNVSNRWLHRFRITQVCLIASVVQVLESFQYLVLILGL</sequence>
<name>A0A0E9W3L6_ANGAN</name>
<feature type="transmembrane region" description="Helical" evidence="1">
    <location>
        <begin position="12"/>
        <end position="30"/>
    </location>
</feature>
<keyword evidence="1" id="KW-1133">Transmembrane helix</keyword>
<evidence type="ECO:0000313" key="2">
    <source>
        <dbReference type="EMBL" id="JAH84937.1"/>
    </source>
</evidence>
<dbReference type="AlphaFoldDB" id="A0A0E9W3L6"/>
<evidence type="ECO:0000256" key="1">
    <source>
        <dbReference type="SAM" id="Phobius"/>
    </source>
</evidence>
<feature type="transmembrane region" description="Helical" evidence="1">
    <location>
        <begin position="50"/>
        <end position="73"/>
    </location>
</feature>
<keyword evidence="1" id="KW-0472">Membrane</keyword>